<reference evidence="2" key="1">
    <citation type="journal article" date="2014" name="Int. J. Syst. Evol. Microbiol.">
        <title>Complete genome sequence of Corynebacterium casei LMG S-19264T (=DSM 44701T), isolated from a smear-ripened cheese.</title>
        <authorList>
            <consortium name="US DOE Joint Genome Institute (JGI-PGF)"/>
            <person name="Walter F."/>
            <person name="Albersmeier A."/>
            <person name="Kalinowski J."/>
            <person name="Ruckert C."/>
        </authorList>
    </citation>
    <scope>NUCLEOTIDE SEQUENCE</scope>
    <source>
        <strain evidence="2">KCTC 23224</strain>
    </source>
</reference>
<dbReference type="RefSeq" id="WP_189584885.1">
    <property type="nucleotide sequence ID" value="NZ_BMYF01000022.1"/>
</dbReference>
<accession>A0A8J3CZA9</accession>
<reference evidence="2" key="2">
    <citation type="submission" date="2020-09" db="EMBL/GenBank/DDBJ databases">
        <authorList>
            <person name="Sun Q."/>
            <person name="Kim S."/>
        </authorList>
    </citation>
    <scope>NUCLEOTIDE SEQUENCE</scope>
    <source>
        <strain evidence="2">KCTC 23224</strain>
    </source>
</reference>
<evidence type="ECO:0000256" key="1">
    <source>
        <dbReference type="SAM" id="Phobius"/>
    </source>
</evidence>
<keyword evidence="1" id="KW-0472">Membrane</keyword>
<proteinExistence type="predicted"/>
<dbReference type="Proteomes" id="UP000642809">
    <property type="component" value="Unassembled WGS sequence"/>
</dbReference>
<dbReference type="EMBL" id="BMYF01000022">
    <property type="protein sequence ID" value="GHB48353.1"/>
    <property type="molecule type" value="Genomic_DNA"/>
</dbReference>
<name>A0A8J3CZA9_9BACT</name>
<gene>
    <name evidence="2" type="ORF">GCM10008106_31440</name>
</gene>
<comment type="caution">
    <text evidence="2">The sequence shown here is derived from an EMBL/GenBank/DDBJ whole genome shotgun (WGS) entry which is preliminary data.</text>
</comment>
<dbReference type="AlphaFoldDB" id="A0A8J3CZA9"/>
<sequence>MQKSPPTWIIYLTVVCTPSILLILSYEYPFLIDYYIYQSVGIFILLYLIYRLIKKIISFINRIIEERRKLPFTEKEVDRAFVMLYDLSKGVKPHFFCYPQYKSLYNSPHQDYFLLKYHTYFSDIKKVPVETLIEAGRHYELANFVYKRYPFLVPVPKPKNEPF</sequence>
<keyword evidence="1" id="KW-1133">Transmembrane helix</keyword>
<feature type="transmembrane region" description="Helical" evidence="1">
    <location>
        <begin position="7"/>
        <end position="28"/>
    </location>
</feature>
<evidence type="ECO:0000313" key="2">
    <source>
        <dbReference type="EMBL" id="GHB48353.1"/>
    </source>
</evidence>
<protein>
    <submittedName>
        <fullName evidence="2">Uncharacterized protein</fullName>
    </submittedName>
</protein>
<evidence type="ECO:0000313" key="3">
    <source>
        <dbReference type="Proteomes" id="UP000642809"/>
    </source>
</evidence>
<organism evidence="2 3">
    <name type="scientific">Mongoliitalea lutea</name>
    <dbReference type="NCBI Taxonomy" id="849756"/>
    <lineage>
        <taxon>Bacteria</taxon>
        <taxon>Pseudomonadati</taxon>
        <taxon>Bacteroidota</taxon>
        <taxon>Cytophagia</taxon>
        <taxon>Cytophagales</taxon>
        <taxon>Cyclobacteriaceae</taxon>
        <taxon>Mongoliitalea</taxon>
    </lineage>
</organism>
<keyword evidence="3" id="KW-1185">Reference proteome</keyword>
<feature type="transmembrane region" description="Helical" evidence="1">
    <location>
        <begin position="34"/>
        <end position="53"/>
    </location>
</feature>
<keyword evidence="1" id="KW-0812">Transmembrane</keyword>